<dbReference type="InterPro" id="IPR009922">
    <property type="entry name" value="DUF1457"/>
</dbReference>
<reference evidence="1 2" key="1">
    <citation type="submission" date="2020-02" db="EMBL/GenBank/DDBJ databases">
        <title>Rhodobacter translucens sp. nov., a novel bacterium isolated from activated sludge.</title>
        <authorList>
            <person name="Liu J."/>
        </authorList>
    </citation>
    <scope>NUCLEOTIDE SEQUENCE [LARGE SCALE GENOMIC DNA]</scope>
    <source>
        <strain evidence="1 2">HX-7-19</strain>
    </source>
</reference>
<keyword evidence="2" id="KW-1185">Reference proteome</keyword>
<proteinExistence type="predicted"/>
<protein>
    <submittedName>
        <fullName evidence="1">PAS domain-containing protein</fullName>
    </submittedName>
</protein>
<dbReference type="EMBL" id="JAALFE010000013">
    <property type="protein sequence ID" value="NGQ91968.1"/>
    <property type="molecule type" value="Genomic_DNA"/>
</dbReference>
<organism evidence="1 2">
    <name type="scientific">Paragemmobacter kunshanensis</name>
    <dbReference type="NCBI Taxonomy" id="2583234"/>
    <lineage>
        <taxon>Bacteria</taxon>
        <taxon>Pseudomonadati</taxon>
        <taxon>Pseudomonadota</taxon>
        <taxon>Alphaproteobacteria</taxon>
        <taxon>Rhodobacterales</taxon>
        <taxon>Paracoccaceae</taxon>
        <taxon>Paragemmobacter</taxon>
    </lineage>
</organism>
<evidence type="ECO:0000313" key="2">
    <source>
        <dbReference type="Proteomes" id="UP000474758"/>
    </source>
</evidence>
<dbReference type="Proteomes" id="UP000474758">
    <property type="component" value="Unassembled WGS sequence"/>
</dbReference>
<evidence type="ECO:0000313" key="1">
    <source>
        <dbReference type="EMBL" id="NGQ91968.1"/>
    </source>
</evidence>
<sequence length="201" mass="21267">MASGRTGQQGMRGDASHGAPSALLRRHWQGLRRGPALPRRDQITPRALAAMLDHALMVERRPDGAVLLRYAGMAVNAVHGQDLTGRPLSALFETGARADLLAALEPAFAGQRALSMALHSERGLTRPPLTARLMLLPLAGCGSEGITLIGSLDLDGPALLPPRRFRIERVLGETLDLPAGEAARAPPVEGGPPPVLVWSRG</sequence>
<name>A0A6M1TUE8_9RHOB</name>
<dbReference type="RefSeq" id="WP_165051110.1">
    <property type="nucleotide sequence ID" value="NZ_JAALFE010000013.1"/>
</dbReference>
<dbReference type="Pfam" id="PF07310">
    <property type="entry name" value="PAS_5"/>
    <property type="match status" value="1"/>
</dbReference>
<accession>A0A6M1TUE8</accession>
<dbReference type="AlphaFoldDB" id="A0A6M1TUE8"/>
<comment type="caution">
    <text evidence="1">The sequence shown here is derived from an EMBL/GenBank/DDBJ whole genome shotgun (WGS) entry which is preliminary data.</text>
</comment>
<gene>
    <name evidence="1" type="ORF">G5V65_13775</name>
</gene>